<dbReference type="SUPFAM" id="SSF81606">
    <property type="entry name" value="PP2C-like"/>
    <property type="match status" value="1"/>
</dbReference>
<dbReference type="Proteomes" id="UP001569963">
    <property type="component" value="Unassembled WGS sequence"/>
</dbReference>
<dbReference type="SMART" id="SM00332">
    <property type="entry name" value="PP2Cc"/>
    <property type="match status" value="1"/>
</dbReference>
<evidence type="ECO:0000259" key="1">
    <source>
        <dbReference type="PROSITE" id="PS51746"/>
    </source>
</evidence>
<gene>
    <name evidence="2" type="ORF">SM611_35475</name>
</gene>
<feature type="domain" description="PPM-type phosphatase" evidence="1">
    <location>
        <begin position="7"/>
        <end position="235"/>
    </location>
</feature>
<sequence length="271" mass="27888">MAHHALDFAAATDIGRRRKVNEDSALAGPRLLAVADGMGGHPHGDVASRTAVTALAGHALGGDPAAGLAAAVAGIAARLDELGRQKPELAHMGTTLTAMAWDGTRFAIAHIGDSRAYLLRAGELVQLTRDHTMVQSLVDAGRLTPAEAARHPQRSALVRALQSEQSGEPDVFRHDARPGDRYLLCSDGVSGPVPPEALRDALAAAARPADAVARLVDLALRAGGPDNITCVVADVVPAGGAPEREPVLLGAAAPDAGPGPLARLARRLRRA</sequence>
<accession>A0ABV4QM53</accession>
<dbReference type="CDD" id="cd00143">
    <property type="entry name" value="PP2Cc"/>
    <property type="match status" value="1"/>
</dbReference>
<keyword evidence="3" id="KW-1185">Reference proteome</keyword>
<dbReference type="SMART" id="SM00331">
    <property type="entry name" value="PP2C_SIG"/>
    <property type="match status" value="1"/>
</dbReference>
<dbReference type="Pfam" id="PF13672">
    <property type="entry name" value="PP2C_2"/>
    <property type="match status" value="1"/>
</dbReference>
<dbReference type="PROSITE" id="PS51746">
    <property type="entry name" value="PPM_2"/>
    <property type="match status" value="1"/>
</dbReference>
<comment type="caution">
    <text evidence="2">The sequence shown here is derived from an EMBL/GenBank/DDBJ whole genome shotgun (WGS) entry which is preliminary data.</text>
</comment>
<dbReference type="EMBL" id="JAXCEI010000027">
    <property type="protein sequence ID" value="MFA1544262.1"/>
    <property type="molecule type" value="Genomic_DNA"/>
</dbReference>
<dbReference type="InterPro" id="IPR036457">
    <property type="entry name" value="PPM-type-like_dom_sf"/>
</dbReference>
<evidence type="ECO:0000313" key="3">
    <source>
        <dbReference type="Proteomes" id="UP001569963"/>
    </source>
</evidence>
<dbReference type="InterPro" id="IPR001932">
    <property type="entry name" value="PPM-type_phosphatase-like_dom"/>
</dbReference>
<name>A0ABV4QM53_9ACTN</name>
<dbReference type="RefSeq" id="WP_371954787.1">
    <property type="nucleotide sequence ID" value="NZ_JAXCEI010000027.1"/>
</dbReference>
<organism evidence="2 3">
    <name type="scientific">Actinomadura monticuli</name>
    <dbReference type="NCBI Taxonomy" id="3097367"/>
    <lineage>
        <taxon>Bacteria</taxon>
        <taxon>Bacillati</taxon>
        <taxon>Actinomycetota</taxon>
        <taxon>Actinomycetes</taxon>
        <taxon>Streptosporangiales</taxon>
        <taxon>Thermomonosporaceae</taxon>
        <taxon>Actinomadura</taxon>
    </lineage>
</organism>
<dbReference type="Gene3D" id="3.60.40.10">
    <property type="entry name" value="PPM-type phosphatase domain"/>
    <property type="match status" value="1"/>
</dbReference>
<reference evidence="2 3" key="1">
    <citation type="submission" date="2023-11" db="EMBL/GenBank/DDBJ databases">
        <title>Actinomadura monticuli sp. nov., isolated from volcanic ash.</title>
        <authorList>
            <person name="Lee S.D."/>
            <person name="Yang H."/>
            <person name="Kim I.S."/>
        </authorList>
    </citation>
    <scope>NUCLEOTIDE SEQUENCE [LARGE SCALE GENOMIC DNA]</scope>
    <source>
        <strain evidence="2 3">DLS-62</strain>
    </source>
</reference>
<dbReference type="PANTHER" id="PTHR47992">
    <property type="entry name" value="PROTEIN PHOSPHATASE"/>
    <property type="match status" value="1"/>
</dbReference>
<protein>
    <submittedName>
        <fullName evidence="2">Protein phosphatase 2C domain-containing protein</fullName>
    </submittedName>
</protein>
<dbReference type="InterPro" id="IPR015655">
    <property type="entry name" value="PP2C"/>
</dbReference>
<proteinExistence type="predicted"/>
<evidence type="ECO:0000313" key="2">
    <source>
        <dbReference type="EMBL" id="MFA1544262.1"/>
    </source>
</evidence>